<protein>
    <submittedName>
        <fullName evidence="1">Uncharacterized protein</fullName>
    </submittedName>
</protein>
<sequence>MPWKYAAFFCTLLTCPIQLISKDVPVPPELVRNAVFHRLEGGPSGEAKFLTVIVSTPQTPGLAGTYVRLRVLVGRHPGPYLPAKVASQTVLDLLVRPLGRQVRYWPELLSISTDGSVPCQAEEAPLLDLGDTLHTERRVRHQTCHTFLQTQLIARTPLPGTADMLSRYLVRTGAKRL</sequence>
<name>A0ABQ2AAC2_9BACT</name>
<dbReference type="RefSeq" id="WP_188562557.1">
    <property type="nucleotide sequence ID" value="NZ_BMGY01000025.1"/>
</dbReference>
<evidence type="ECO:0000313" key="1">
    <source>
        <dbReference type="EMBL" id="GGH87461.1"/>
    </source>
</evidence>
<accession>A0ABQ2AAC2</accession>
<reference evidence="2" key="1">
    <citation type="journal article" date="2019" name="Int. J. Syst. Evol. Microbiol.">
        <title>The Global Catalogue of Microorganisms (GCM) 10K type strain sequencing project: providing services to taxonomists for standard genome sequencing and annotation.</title>
        <authorList>
            <consortium name="The Broad Institute Genomics Platform"/>
            <consortium name="The Broad Institute Genome Sequencing Center for Infectious Disease"/>
            <person name="Wu L."/>
            <person name="Ma J."/>
        </authorList>
    </citation>
    <scope>NUCLEOTIDE SEQUENCE [LARGE SCALE GENOMIC DNA]</scope>
    <source>
        <strain evidence="2">CGMCC 1.14966</strain>
    </source>
</reference>
<dbReference type="Proteomes" id="UP000637774">
    <property type="component" value="Unassembled WGS sequence"/>
</dbReference>
<keyword evidence="2" id="KW-1185">Reference proteome</keyword>
<proteinExistence type="predicted"/>
<comment type="caution">
    <text evidence="1">The sequence shown here is derived from an EMBL/GenBank/DDBJ whole genome shotgun (WGS) entry which is preliminary data.</text>
</comment>
<evidence type="ECO:0000313" key="2">
    <source>
        <dbReference type="Proteomes" id="UP000637774"/>
    </source>
</evidence>
<dbReference type="EMBL" id="BMGY01000025">
    <property type="protein sequence ID" value="GGH87461.1"/>
    <property type="molecule type" value="Genomic_DNA"/>
</dbReference>
<gene>
    <name evidence="1" type="ORF">GCM10011495_26420</name>
</gene>
<organism evidence="1 2">
    <name type="scientific">Hymenobacter frigidus</name>
    <dbReference type="NCBI Taxonomy" id="1524095"/>
    <lineage>
        <taxon>Bacteria</taxon>
        <taxon>Pseudomonadati</taxon>
        <taxon>Bacteroidota</taxon>
        <taxon>Cytophagia</taxon>
        <taxon>Cytophagales</taxon>
        <taxon>Hymenobacteraceae</taxon>
        <taxon>Hymenobacter</taxon>
    </lineage>
</organism>